<evidence type="ECO:0000256" key="1">
    <source>
        <dbReference type="HAMAP-Rule" id="MF_00715"/>
    </source>
</evidence>
<comment type="similarity">
    <text evidence="1">Belongs to the SlyX family.</text>
</comment>
<dbReference type="OrthoDB" id="5771733at2"/>
<proteinExistence type="inferred from homology"/>
<organism evidence="4 5">
    <name type="scientific">Hydrocarboniclastica marina</name>
    <dbReference type="NCBI Taxonomy" id="2259620"/>
    <lineage>
        <taxon>Bacteria</taxon>
        <taxon>Pseudomonadati</taxon>
        <taxon>Pseudomonadota</taxon>
        <taxon>Gammaproteobacteria</taxon>
        <taxon>Alteromonadales</taxon>
        <taxon>Alteromonadaceae</taxon>
        <taxon>Hydrocarboniclastica</taxon>
    </lineage>
</organism>
<feature type="coiled-coil region" evidence="2">
    <location>
        <begin position="36"/>
        <end position="63"/>
    </location>
</feature>
<dbReference type="PANTHER" id="PTHR36508:SF1">
    <property type="entry name" value="PROTEIN SLYX"/>
    <property type="match status" value="1"/>
</dbReference>
<dbReference type="Pfam" id="PF04102">
    <property type="entry name" value="SlyX"/>
    <property type="match status" value="1"/>
</dbReference>
<feature type="region of interest" description="Disordered" evidence="3">
    <location>
        <begin position="64"/>
        <end position="84"/>
    </location>
</feature>
<sequence length="84" mass="9771">MAGHSENPMQTTNAMARLEARLADMEMRITFQDDLMNTLSDQIANQQQTIQRLFDLNRILREQFENLQDPQSPDMAIEPPPPHY</sequence>
<dbReference type="Proteomes" id="UP000298049">
    <property type="component" value="Chromosome"/>
</dbReference>
<dbReference type="RefSeq" id="WP_136549174.1">
    <property type="nucleotide sequence ID" value="NZ_CP031093.1"/>
</dbReference>
<dbReference type="HAMAP" id="MF_00715">
    <property type="entry name" value="SlyX"/>
    <property type="match status" value="1"/>
</dbReference>
<dbReference type="Gene3D" id="1.20.5.300">
    <property type="match status" value="1"/>
</dbReference>
<dbReference type="PANTHER" id="PTHR36508">
    <property type="entry name" value="PROTEIN SLYX"/>
    <property type="match status" value="1"/>
</dbReference>
<evidence type="ECO:0000256" key="3">
    <source>
        <dbReference type="SAM" id="MobiDB-lite"/>
    </source>
</evidence>
<dbReference type="EMBL" id="CP031093">
    <property type="protein sequence ID" value="QCF26453.1"/>
    <property type="molecule type" value="Genomic_DNA"/>
</dbReference>
<keyword evidence="2" id="KW-0175">Coiled coil</keyword>
<accession>A0A4P7XIC1</accession>
<evidence type="ECO:0000256" key="2">
    <source>
        <dbReference type="SAM" id="Coils"/>
    </source>
</evidence>
<evidence type="ECO:0000313" key="5">
    <source>
        <dbReference type="Proteomes" id="UP000298049"/>
    </source>
</evidence>
<dbReference type="InterPro" id="IPR007236">
    <property type="entry name" value="SlyX"/>
</dbReference>
<evidence type="ECO:0000313" key="4">
    <source>
        <dbReference type="EMBL" id="QCF26453.1"/>
    </source>
</evidence>
<reference evidence="4 5" key="1">
    <citation type="submission" date="2018-07" db="EMBL/GenBank/DDBJ databases">
        <title>Marsedoiliclastica nanhaica gen. nov. sp. nov., a novel marine hydrocarbonoclastic bacterium isolated from an in-situ enriched hydrocarbon-degrading consortium in deep-sea sediment.</title>
        <authorList>
            <person name="Dong C."/>
            <person name="Ma T."/>
            <person name="Liu R."/>
            <person name="Shao Z."/>
        </authorList>
    </citation>
    <scope>NUCLEOTIDE SEQUENCE [LARGE SCALE GENOMIC DNA]</scope>
    <source>
        <strain evidence="5">soil36-7</strain>
    </source>
</reference>
<dbReference type="KEGG" id="hmi:soil367_11180"/>
<keyword evidence="5" id="KW-1185">Reference proteome</keyword>
<dbReference type="AlphaFoldDB" id="A0A4P7XIC1"/>
<name>A0A4P7XIC1_9ALTE</name>
<protein>
    <recommendedName>
        <fullName evidence="1">Protein SlyX homolog</fullName>
    </recommendedName>
</protein>
<gene>
    <name evidence="1" type="primary">slyX</name>
    <name evidence="4" type="ORF">soil367_11180</name>
</gene>